<evidence type="ECO:0000313" key="3">
    <source>
        <dbReference type="Proteomes" id="UP000006693"/>
    </source>
</evidence>
<dbReference type="HOGENOM" id="CLU_2354388_0_0_4"/>
<proteinExistence type="predicted"/>
<evidence type="ECO:0000256" key="1">
    <source>
        <dbReference type="SAM" id="MobiDB-lite"/>
    </source>
</evidence>
<accession>A0A0H2WFD6</accession>
<protein>
    <submittedName>
        <fullName evidence="2">Uncharacterized protein</fullName>
    </submittedName>
</protein>
<organism evidence="2 3">
    <name type="scientific">Burkholderia mallei (strain ATCC 23344)</name>
    <dbReference type="NCBI Taxonomy" id="243160"/>
    <lineage>
        <taxon>Bacteria</taxon>
        <taxon>Pseudomonadati</taxon>
        <taxon>Pseudomonadota</taxon>
        <taxon>Betaproteobacteria</taxon>
        <taxon>Burkholderiales</taxon>
        <taxon>Burkholderiaceae</taxon>
        <taxon>Burkholderia</taxon>
        <taxon>pseudomallei group</taxon>
    </lineage>
</organism>
<keyword evidence="3" id="KW-1185">Reference proteome</keyword>
<feature type="region of interest" description="Disordered" evidence="1">
    <location>
        <begin position="29"/>
        <end position="83"/>
    </location>
</feature>
<sequence length="96" mass="10157">MRLGAVGPHGPRRIACGVARRGAARARQTSCARRRAFGPAGTGHASVDARRMRAPGPPAHFVGGPSRRKPATSHVTPHAEYGMPHAVLSVHRLADR</sequence>
<dbReference type="Proteomes" id="UP000006693">
    <property type="component" value="Chromosome 1"/>
</dbReference>
<gene>
    <name evidence="2" type="ordered locus">BMA3078</name>
</gene>
<dbReference type="AlphaFoldDB" id="A0A0H2WFD6"/>
<evidence type="ECO:0000313" key="2">
    <source>
        <dbReference type="EMBL" id="AAU48066.1"/>
    </source>
</evidence>
<dbReference type="KEGG" id="bma:BMA3078"/>
<dbReference type="EMBL" id="CP000010">
    <property type="protein sequence ID" value="AAU48066.1"/>
    <property type="molecule type" value="Genomic_DNA"/>
</dbReference>
<reference evidence="2 3" key="1">
    <citation type="journal article" date="2004" name="Proc. Natl. Acad. Sci. U.S.A.">
        <title>Structural flexibility in the Burkholderia mallei genome.</title>
        <authorList>
            <person name="Nierman W.C."/>
            <person name="DeShazer D."/>
            <person name="Kim H.S."/>
            <person name="Tettelin H."/>
            <person name="Nelson K.E."/>
            <person name="Feldblyum T."/>
            <person name="Ulrich R.L."/>
            <person name="Ronning C.M."/>
            <person name="Brinkac L.M."/>
            <person name="Daugherty S.C."/>
            <person name="Davidsen T.D."/>
            <person name="Deboy R.T."/>
            <person name="Dimitrov G."/>
            <person name="Dodson R.J."/>
            <person name="Durkin A.S."/>
            <person name="Gwinn M.L."/>
            <person name="Haft D.H."/>
            <person name="Khouri H."/>
            <person name="Kolonay J.F."/>
            <person name="Madupu R."/>
            <person name="Mohammoud Y."/>
            <person name="Nelson W.C."/>
            <person name="Radune D."/>
            <person name="Romero C.M."/>
            <person name="Sarria S."/>
            <person name="Selengut J."/>
            <person name="Shamblin C."/>
            <person name="Sullivan S.A."/>
            <person name="White O."/>
            <person name="Yu Y."/>
            <person name="Zafar N."/>
            <person name="Zhou L."/>
            <person name="Fraser C.M."/>
        </authorList>
    </citation>
    <scope>NUCLEOTIDE SEQUENCE [LARGE SCALE GENOMIC DNA]</scope>
    <source>
        <strain evidence="2 3">ATCC 23344</strain>
    </source>
</reference>
<name>A0A0H2WFD6_BURMA</name>